<dbReference type="AlphaFoldDB" id="A0PMZ9"/>
<reference evidence="2 3" key="1">
    <citation type="journal article" date="2007" name="Genome Res.">
        <title>Reductive evolution and niche adaptation inferred from the genome of Mycobacterium ulcerans, the causative agent of Buruli ulcer.</title>
        <authorList>
            <person name="Stinear T.P."/>
            <person name="Seemann T."/>
            <person name="Pidot S."/>
            <person name="Frigui W."/>
            <person name="Reysset G."/>
            <person name="Garnier T."/>
            <person name="Meurice G."/>
            <person name="Simon D."/>
            <person name="Bouchier C."/>
            <person name="Ma L."/>
            <person name="Tichit M."/>
            <person name="Porter J.L."/>
            <person name="Ryan J."/>
            <person name="Johnson P.D."/>
            <person name="Davies J.K."/>
            <person name="Jenkin G.A."/>
            <person name="Small P.L."/>
            <person name="Jones L.M."/>
            <person name="Tekaia F."/>
            <person name="Laval F."/>
            <person name="Daffe M."/>
            <person name="Parkhill J."/>
            <person name="Cole S.T."/>
        </authorList>
    </citation>
    <scope>NUCLEOTIDE SEQUENCE [LARGE SCALE GENOMIC DNA]</scope>
    <source>
        <strain evidence="2 3">Agy99</strain>
    </source>
</reference>
<accession>A0PMZ9</accession>
<evidence type="ECO:0000313" key="3">
    <source>
        <dbReference type="Proteomes" id="UP000000765"/>
    </source>
</evidence>
<dbReference type="HOGENOM" id="CLU_097904_0_0_11"/>
<dbReference type="Proteomes" id="UP000000765">
    <property type="component" value="Chromosome"/>
</dbReference>
<dbReference type="EMBL" id="CP000325">
    <property type="protein sequence ID" value="ABL03718.1"/>
    <property type="molecule type" value="Genomic_DNA"/>
</dbReference>
<dbReference type="eggNOG" id="ENOG502ZB9M">
    <property type="taxonomic scope" value="Bacteria"/>
</dbReference>
<feature type="compositionally biased region" description="Pro residues" evidence="1">
    <location>
        <begin position="188"/>
        <end position="200"/>
    </location>
</feature>
<name>A0PMZ9_MYCUA</name>
<dbReference type="KEGG" id="mul:MUL_1136"/>
<keyword evidence="2" id="KW-0472">Membrane</keyword>
<evidence type="ECO:0000256" key="1">
    <source>
        <dbReference type="SAM" id="MobiDB-lite"/>
    </source>
</evidence>
<dbReference type="RefSeq" id="WP_011739340.1">
    <property type="nucleotide sequence ID" value="NC_008611.1"/>
</dbReference>
<organism evidence="2 3">
    <name type="scientific">Mycobacterium ulcerans (strain Agy99)</name>
    <dbReference type="NCBI Taxonomy" id="362242"/>
    <lineage>
        <taxon>Bacteria</taxon>
        <taxon>Bacillati</taxon>
        <taxon>Actinomycetota</taxon>
        <taxon>Actinomycetes</taxon>
        <taxon>Mycobacteriales</taxon>
        <taxon>Mycobacteriaceae</taxon>
        <taxon>Mycobacterium</taxon>
        <taxon>Mycobacterium ulcerans group</taxon>
    </lineage>
</organism>
<evidence type="ECO:0000313" key="2">
    <source>
        <dbReference type="EMBL" id="ABL03718.1"/>
    </source>
</evidence>
<sequence>MVLTLSQVQAWRTEHLIEAATYWSKTADQWEDVFLQMRNQSHTLVWEGAGGDALRQRTGADLAIVSTKADELRQASKIARDGAGTIGIAQRRVLHAVEDAHNAGFTVGEDFSVTDIRTSRRSAEQAARQAQAQAQAQATDIRQRAVEPVPPPAPGRLPPLTPGEMATPRLPAPPPQPPIRGGADLAPAEPPPVVRTPMEPPARLGGPIAGGPVPPGSIPHPVQPPHSHHGPPVLGKDELPDLGEFNPG</sequence>
<proteinExistence type="predicted"/>
<feature type="region of interest" description="Disordered" evidence="1">
    <location>
        <begin position="127"/>
        <end position="248"/>
    </location>
</feature>
<gene>
    <name evidence="2" type="ordered locus">MUL_1136</name>
</gene>
<feature type="compositionally biased region" description="Pro residues" evidence="1">
    <location>
        <begin position="212"/>
        <end position="224"/>
    </location>
</feature>
<keyword evidence="2" id="KW-0812">Transmembrane</keyword>
<feature type="compositionally biased region" description="Pro residues" evidence="1">
    <location>
        <begin position="148"/>
        <end position="161"/>
    </location>
</feature>
<protein>
    <submittedName>
        <fullName evidence="2">Conserved hypothetical transmembrane protein</fullName>
    </submittedName>
</protein>
<feature type="compositionally biased region" description="Low complexity" evidence="1">
    <location>
        <begin position="127"/>
        <end position="140"/>
    </location>
</feature>